<dbReference type="InterPro" id="IPR011579">
    <property type="entry name" value="ATPase_dom"/>
</dbReference>
<organism evidence="4 5">
    <name type="scientific">Candidatus Weimeria bifida</name>
    <dbReference type="NCBI Taxonomy" id="2599074"/>
    <lineage>
        <taxon>Bacteria</taxon>
        <taxon>Bacillati</taxon>
        <taxon>Bacillota</taxon>
        <taxon>Clostridia</taxon>
        <taxon>Lachnospirales</taxon>
        <taxon>Lachnospiraceae</taxon>
        <taxon>Candidatus Weimeria</taxon>
    </lineage>
</organism>
<evidence type="ECO:0000313" key="5">
    <source>
        <dbReference type="Proteomes" id="UP000460257"/>
    </source>
</evidence>
<dbReference type="InterPro" id="IPR004256">
    <property type="entry name" value="DUF234"/>
</dbReference>
<dbReference type="Pfam" id="PF01637">
    <property type="entry name" value="ATPase_2"/>
    <property type="match status" value="1"/>
</dbReference>
<comment type="caution">
    <text evidence="4">The sequence shown here is derived from an EMBL/GenBank/DDBJ whole genome shotgun (WGS) entry which is preliminary data.</text>
</comment>
<dbReference type="PANTHER" id="PTHR34704">
    <property type="entry name" value="ATPASE"/>
    <property type="match status" value="1"/>
</dbReference>
<name>A0A6N7J2E3_9FIRM</name>
<gene>
    <name evidence="4" type="ORF">FRC54_08460</name>
</gene>
<feature type="domain" description="ATPase" evidence="2">
    <location>
        <begin position="2"/>
        <end position="194"/>
    </location>
</feature>
<dbReference type="InterPro" id="IPR001845">
    <property type="entry name" value="HTH_ArsR_DNA-bd_dom"/>
</dbReference>
<dbReference type="Proteomes" id="UP000460257">
    <property type="component" value="Unassembled WGS sequence"/>
</dbReference>
<protein>
    <submittedName>
        <fullName evidence="4">ArsR family transcriptional regulator</fullName>
    </submittedName>
</protein>
<dbReference type="PRINTS" id="PR00364">
    <property type="entry name" value="DISEASERSIST"/>
</dbReference>
<dbReference type="SUPFAM" id="SSF52540">
    <property type="entry name" value="P-loop containing nucleoside triphosphate hydrolases"/>
    <property type="match status" value="1"/>
</dbReference>
<dbReference type="PANTHER" id="PTHR34704:SF1">
    <property type="entry name" value="ATPASE"/>
    <property type="match status" value="1"/>
</dbReference>
<evidence type="ECO:0000313" key="4">
    <source>
        <dbReference type="EMBL" id="MQN01919.1"/>
    </source>
</evidence>
<dbReference type="SUPFAM" id="SSF46785">
    <property type="entry name" value="Winged helix' DNA-binding domain"/>
    <property type="match status" value="1"/>
</dbReference>
<dbReference type="Pfam" id="PF01022">
    <property type="entry name" value="HTH_5"/>
    <property type="match status" value="1"/>
</dbReference>
<dbReference type="Pfam" id="PF03008">
    <property type="entry name" value="DUF234"/>
    <property type="match status" value="1"/>
</dbReference>
<dbReference type="InterPro" id="IPR027417">
    <property type="entry name" value="P-loop_NTPase"/>
</dbReference>
<dbReference type="AlphaFoldDB" id="A0A6N7J2E3"/>
<feature type="domain" description="DUF234" evidence="3">
    <location>
        <begin position="309"/>
        <end position="408"/>
    </location>
</feature>
<keyword evidence="5" id="KW-1185">Reference proteome</keyword>
<accession>A0A6N7J2E3</accession>
<evidence type="ECO:0000259" key="3">
    <source>
        <dbReference type="Pfam" id="PF03008"/>
    </source>
</evidence>
<sequence>MVGRERELQILREFYDNSDTNVIAVTGRTGIGKTTLIKEFVKDKQCIFFTAYSTTEMHQRALFGKAVGIDDDQSTLDQIYSKVTAMSDEGTAVLVIDHYADFAKTDKKFPESLYKYMTTVWKQGTVKLILCDSSSIQMEKSVYGPRAVWNSLHPVILTVDTLYFDEAVKMLPDTDRLTESEIYGITGGIPVLLEIAAEGLKNNPEDAVWRTIERIFLSKFFDFKGSPENILGRELREKAYYDRLMYSLAHGYLRVNQLSEQLGKPKDVVVPYLSTLMKLGLVTKENPVTEPTNRRKTRYSLISDYDRFWYQIIMSRYEDFVNDNRENIKAYWNDHISEYMKPVFIRMCHEYLLRQCRSDKMPFSIKNIGSWWENNESTGESDGFDLMATGEAEGKNAYIFARCFFKEQQVDMMDVKELIDLTKKIHNKISTFYLFFSVNGFAENVQTVSQTIRNIMLIDLKDMV</sequence>
<dbReference type="InterPro" id="IPR036390">
    <property type="entry name" value="WH_DNA-bd_sf"/>
</dbReference>
<proteinExistence type="predicted"/>
<evidence type="ECO:0000259" key="1">
    <source>
        <dbReference type="Pfam" id="PF01022"/>
    </source>
</evidence>
<evidence type="ECO:0000259" key="2">
    <source>
        <dbReference type="Pfam" id="PF01637"/>
    </source>
</evidence>
<dbReference type="EMBL" id="VOGC01000007">
    <property type="protein sequence ID" value="MQN01919.1"/>
    <property type="molecule type" value="Genomic_DNA"/>
</dbReference>
<feature type="domain" description="HTH arsR-type" evidence="1">
    <location>
        <begin position="243"/>
        <end position="284"/>
    </location>
</feature>
<dbReference type="GO" id="GO:0003700">
    <property type="term" value="F:DNA-binding transcription factor activity"/>
    <property type="evidence" value="ECO:0007669"/>
    <property type="project" value="InterPro"/>
</dbReference>
<reference evidence="4" key="1">
    <citation type="journal article" date="2020" name="Appl. Environ. Microbiol.">
        <title>Medium-Chain Fatty Acid Synthesis by 'Candidatus Weimeria bifida' gen. nov., sp. nov., and 'Candidatus Pseudoramibacter fermentans' sp. nov.</title>
        <authorList>
            <person name="Scarborough M.J."/>
            <person name="Myers K.S."/>
            <person name="Donohue T.J."/>
            <person name="Noguera D.R."/>
        </authorList>
    </citation>
    <scope>NUCLEOTIDE SEQUENCE</scope>
    <source>
        <strain evidence="4">LCO1.1</strain>
    </source>
</reference>
<dbReference type="GO" id="GO:0005524">
    <property type="term" value="F:ATP binding"/>
    <property type="evidence" value="ECO:0007669"/>
    <property type="project" value="InterPro"/>
</dbReference>
<dbReference type="Gene3D" id="3.40.50.300">
    <property type="entry name" value="P-loop containing nucleotide triphosphate hydrolases"/>
    <property type="match status" value="1"/>
</dbReference>